<dbReference type="InterPro" id="IPR005546">
    <property type="entry name" value="Autotransporte_beta"/>
</dbReference>
<dbReference type="OrthoDB" id="7613961at2"/>
<protein>
    <submittedName>
        <fullName evidence="3">Autotransporter beta-domain protein</fullName>
    </submittedName>
</protein>
<dbReference type="KEGG" id="cak:Caul_4552"/>
<feature type="signal peptide" evidence="1">
    <location>
        <begin position="1"/>
        <end position="24"/>
    </location>
</feature>
<sequence precursor="true">MQRKVLVATVATAPLLAMAFGAYAETVVNTARTTPIATATAAGAAPGTPDDVKIDAAGSIKLTTAGPLVTLNSNNKVTNAGTLATVGVDDSTGILILGGNTGSVTNSLAISLTEDYTPTDDDKTAAGVAAPDGDLDGPFAKGTHRYGIRLTGPGVFTGNITQDSAGSIVIEGNNSAGISLETGLVGNLTTNGAISVTGDNSYGVHLTGPVTGKVTQGGSVSVLGDKAVGVALDADISGAFALQGSVAATGYRYITRPTETAVGKLDTDDLLQGGPGVRVAGDVTGGVLLNGPTSSTVIDGTTTTTTTVSSSTTGTGSISVYGGAPALLIGSDSRAITIGAVGAADNAYALIAKGSIAATGVYDKIAAIGVQIGGQTGQTTTLAGGARLDSSITVSSREANATGVNFTAGAVAPSLWNRGSISAVSASYAGSLLTGDARAVVINAGANVVNLNNSGAIAATRSGETGDAVGILDSSGTLSTLINSGSITAQVVAPTVKTDGTTTTTTAKATGKAIAVDLSASTSGVTFTQTAPTSTAATSTYPSADTVTTASATSTTSTPTIIGEVRFGSGADTFNIRAGNVFGDVSFGAGADALNISGGGVLLGALSDSDGLLAIDIGKGSLGLTNTGNINATSLNIGAEGKLVFTADPTANNGAGANTHLVISGAANIATGAQIGLRLTGLLTAPTTYTVITAGSLTAGTINQDLLGGTPYLYVASSRTDANNVYLDVTRRTAAQIGMNKAQSSAYDATFAALSKDKDIATAFLGQSTKDGFLGLYDQMMPDQGEGFFAALQNANQAISSATAYRPDPGDRYGPDSLWIQEINTLVRRDTGDTMGSDTQAFGFVGGYEAMGDAGGALGLTLAYVSVEEHDIAAKVGEQTTGNFVQLGGYWRRAIGGWRLNAGGGGGFGWYDGDRTFNSGDINGDGTADVQRHNTAKWNGYTFNAFAGTAYEAKFGRYFARPEGRLDYLYLSEGERKEKGGGDGFDHIVHKRKSSSLTGDVGVAFGADYGRDLWWRPEVRVGYRQTLAGDIGDTTFGFTNGGAPVTLAAMNDKNGAVTLGFALRAGTPMSYLALEANAEAAKKQKRYNLKLTGRAMF</sequence>
<organism evidence="3">
    <name type="scientific">Caulobacter sp. (strain K31)</name>
    <dbReference type="NCBI Taxonomy" id="366602"/>
    <lineage>
        <taxon>Bacteria</taxon>
        <taxon>Pseudomonadati</taxon>
        <taxon>Pseudomonadota</taxon>
        <taxon>Alphaproteobacteria</taxon>
        <taxon>Caulobacterales</taxon>
        <taxon>Caulobacteraceae</taxon>
        <taxon>Caulobacter</taxon>
    </lineage>
</organism>
<dbReference type="STRING" id="366602.Caul_4552"/>
<dbReference type="InterPro" id="IPR036709">
    <property type="entry name" value="Autotransporte_beta_dom_sf"/>
</dbReference>
<dbReference type="SMART" id="SM00869">
    <property type="entry name" value="Autotransporter"/>
    <property type="match status" value="1"/>
</dbReference>
<evidence type="ECO:0000313" key="3">
    <source>
        <dbReference type="EMBL" id="ABZ73672.1"/>
    </source>
</evidence>
<feature type="chain" id="PRO_5002755324" evidence="1">
    <location>
        <begin position="25"/>
        <end position="1097"/>
    </location>
</feature>
<gene>
    <name evidence="3" type="ordered locus">Caul_4552</name>
</gene>
<feature type="domain" description="Autotransporter" evidence="2">
    <location>
        <begin position="811"/>
        <end position="1097"/>
    </location>
</feature>
<evidence type="ECO:0000256" key="1">
    <source>
        <dbReference type="SAM" id="SignalP"/>
    </source>
</evidence>
<keyword evidence="1" id="KW-0732">Signal</keyword>
<name>B0T124_CAUSK</name>
<dbReference type="eggNOG" id="COG4625">
    <property type="taxonomic scope" value="Bacteria"/>
</dbReference>
<proteinExistence type="predicted"/>
<dbReference type="AlphaFoldDB" id="B0T124"/>
<accession>B0T124</accession>
<evidence type="ECO:0000259" key="2">
    <source>
        <dbReference type="PROSITE" id="PS51208"/>
    </source>
</evidence>
<dbReference type="EMBL" id="CP000927">
    <property type="protein sequence ID" value="ABZ73672.1"/>
    <property type="molecule type" value="Genomic_DNA"/>
</dbReference>
<dbReference type="HOGENOM" id="CLU_010547_0_0_5"/>
<dbReference type="PROSITE" id="PS51208">
    <property type="entry name" value="AUTOTRANSPORTER"/>
    <property type="match status" value="1"/>
</dbReference>
<dbReference type="SUPFAM" id="SSF103515">
    <property type="entry name" value="Autotransporter"/>
    <property type="match status" value="1"/>
</dbReference>
<reference evidence="3" key="1">
    <citation type="submission" date="2008-01" db="EMBL/GenBank/DDBJ databases">
        <title>Complete sequence of chromosome of Caulobacter sp. K31.</title>
        <authorList>
            <consortium name="US DOE Joint Genome Institute"/>
            <person name="Copeland A."/>
            <person name="Lucas S."/>
            <person name="Lapidus A."/>
            <person name="Barry K."/>
            <person name="Glavina del Rio T."/>
            <person name="Dalin E."/>
            <person name="Tice H."/>
            <person name="Pitluck S."/>
            <person name="Bruce D."/>
            <person name="Goodwin L."/>
            <person name="Thompson L.S."/>
            <person name="Brettin T."/>
            <person name="Detter J.C."/>
            <person name="Han C."/>
            <person name="Schmutz J."/>
            <person name="Larimer F."/>
            <person name="Land M."/>
            <person name="Hauser L."/>
            <person name="Kyrpides N."/>
            <person name="Kim E."/>
            <person name="Stephens C."/>
            <person name="Richardson P."/>
        </authorList>
    </citation>
    <scope>NUCLEOTIDE SEQUENCE [LARGE SCALE GENOMIC DNA]</scope>
    <source>
        <strain evidence="3">K31</strain>
    </source>
</reference>